<dbReference type="AlphaFoldDB" id="A0A8B8SC10"/>
<reference evidence="3" key="1">
    <citation type="submission" date="2025-08" db="UniProtKB">
        <authorList>
            <consortium name="RefSeq"/>
        </authorList>
    </citation>
    <scope>IDENTIFICATION</scope>
    <source>
        <tissue evidence="3">Ear skin</tissue>
    </source>
</reference>
<name>A0A8B8SC10_CAMFR</name>
<evidence type="ECO:0000313" key="3">
    <source>
        <dbReference type="RefSeq" id="XP_032327294.1"/>
    </source>
</evidence>
<protein>
    <submittedName>
        <fullName evidence="3">Uncharacterized protein LOC116660893 isoform X1</fullName>
    </submittedName>
</protein>
<gene>
    <name evidence="3" type="primary">LOC116660893</name>
</gene>
<keyword evidence="2" id="KW-1185">Reference proteome</keyword>
<evidence type="ECO:0000256" key="1">
    <source>
        <dbReference type="SAM" id="MobiDB-lite"/>
    </source>
</evidence>
<accession>A0A8B8SC10</accession>
<dbReference type="KEGG" id="cfr:116660893"/>
<dbReference type="Proteomes" id="UP000694856">
    <property type="component" value="Chromosome 32"/>
</dbReference>
<sequence length="218" mass="22981">MVELSQDADTGLSDSKAHIPDCRTGLPAAAALPGSPMHTPLRRGPPGLLVPVGPDLSTSILLTSGGAATDLEPWRNHFPPPGLITAWDSPCCPGTSVASASLAKTQPALQGSGMMGVTGRQKKGLLPSVRTPVVLDGRTPLLLRDLIITCILITSTKTVFPNEVAVQGPELRASTLSFGTKFNLQKAGVRGVQTEQWPFVKSLLLIVWKLHVEGKTQV</sequence>
<evidence type="ECO:0000313" key="2">
    <source>
        <dbReference type="Proteomes" id="UP000694856"/>
    </source>
</evidence>
<dbReference type="RefSeq" id="XP_032327294.1">
    <property type="nucleotide sequence ID" value="XM_032471403.1"/>
</dbReference>
<dbReference type="GeneID" id="116660893"/>
<feature type="region of interest" description="Disordered" evidence="1">
    <location>
        <begin position="1"/>
        <end position="20"/>
    </location>
</feature>
<organism evidence="2 3">
    <name type="scientific">Camelus ferus</name>
    <name type="common">Wild bactrian camel</name>
    <name type="synonym">Camelus bactrianus ferus</name>
    <dbReference type="NCBI Taxonomy" id="419612"/>
    <lineage>
        <taxon>Eukaryota</taxon>
        <taxon>Metazoa</taxon>
        <taxon>Chordata</taxon>
        <taxon>Craniata</taxon>
        <taxon>Vertebrata</taxon>
        <taxon>Euteleostomi</taxon>
        <taxon>Mammalia</taxon>
        <taxon>Eutheria</taxon>
        <taxon>Laurasiatheria</taxon>
        <taxon>Artiodactyla</taxon>
        <taxon>Tylopoda</taxon>
        <taxon>Camelidae</taxon>
        <taxon>Camelus</taxon>
    </lineage>
</organism>
<proteinExistence type="predicted"/>